<feature type="region of interest" description="Disordered" evidence="1">
    <location>
        <begin position="2266"/>
        <end position="2285"/>
    </location>
</feature>
<dbReference type="SUPFAM" id="SSF50985">
    <property type="entry name" value="RCC1/BLIP-II"/>
    <property type="match status" value="2"/>
</dbReference>
<dbReference type="Gene3D" id="3.30.420.10">
    <property type="entry name" value="Ribonuclease H-like superfamily/Ribonuclease H"/>
    <property type="match status" value="1"/>
</dbReference>
<gene>
    <name evidence="4" type="primary">RAB2A</name>
    <name evidence="4" type="ORF">AK812_SmicGene37699</name>
</gene>
<dbReference type="InterPro" id="IPR012337">
    <property type="entry name" value="RNaseH-like_sf"/>
</dbReference>
<comment type="caution">
    <text evidence="4">The sequence shown here is derived from an EMBL/GenBank/DDBJ whole genome shotgun (WGS) entry which is preliminary data.</text>
</comment>
<feature type="region of interest" description="Disordered" evidence="1">
    <location>
        <begin position="2371"/>
        <end position="2394"/>
    </location>
</feature>
<dbReference type="InterPro" id="IPR000626">
    <property type="entry name" value="Ubiquitin-like_dom"/>
</dbReference>
<dbReference type="PROSITE" id="PS50879">
    <property type="entry name" value="RNASE_H_1"/>
    <property type="match status" value="1"/>
</dbReference>
<dbReference type="InterPro" id="IPR009091">
    <property type="entry name" value="RCC1/BLIP-II"/>
</dbReference>
<evidence type="ECO:0000259" key="3">
    <source>
        <dbReference type="PROSITE" id="PS50879"/>
    </source>
</evidence>
<dbReference type="SUPFAM" id="SSF56219">
    <property type="entry name" value="DNase I-like"/>
    <property type="match status" value="1"/>
</dbReference>
<proteinExistence type="predicted"/>
<feature type="region of interest" description="Disordered" evidence="1">
    <location>
        <begin position="842"/>
        <end position="893"/>
    </location>
</feature>
<dbReference type="Pfam" id="PF00071">
    <property type="entry name" value="Ras"/>
    <property type="match status" value="1"/>
</dbReference>
<dbReference type="InterPro" id="IPR001806">
    <property type="entry name" value="Small_GTPase"/>
</dbReference>
<dbReference type="PANTHER" id="PTHR45982">
    <property type="entry name" value="REGULATOR OF CHROMOSOME CONDENSATION"/>
    <property type="match status" value="1"/>
</dbReference>
<feature type="domain" description="Ubiquitin-like" evidence="2">
    <location>
        <begin position="3"/>
        <end position="75"/>
    </location>
</feature>
<reference evidence="4 5" key="1">
    <citation type="submission" date="2016-02" db="EMBL/GenBank/DDBJ databases">
        <title>Genome analysis of coral dinoflagellate symbionts highlights evolutionary adaptations to a symbiotic lifestyle.</title>
        <authorList>
            <person name="Aranda M."/>
            <person name="Li Y."/>
            <person name="Liew Y.J."/>
            <person name="Baumgarten S."/>
            <person name="Simakov O."/>
            <person name="Wilson M."/>
            <person name="Piel J."/>
            <person name="Ashoor H."/>
            <person name="Bougouffa S."/>
            <person name="Bajic V.B."/>
            <person name="Ryu T."/>
            <person name="Ravasi T."/>
            <person name="Bayer T."/>
            <person name="Micklem G."/>
            <person name="Kim H."/>
            <person name="Bhak J."/>
            <person name="Lajeunesse T.C."/>
            <person name="Voolstra C.R."/>
        </authorList>
    </citation>
    <scope>NUCLEOTIDE SEQUENCE [LARGE SCALE GENOMIC DNA]</scope>
    <source>
        <strain evidence="4 5">CCMP2467</strain>
    </source>
</reference>
<sequence length="4621" mass="500382">MSISVDVHLMSGKRAAMEVEVDASVESLKHRAQSALAVPSRGRLLNSAGEVLDGAQSVTEAKLRSGDVLTLHVNQVQVKASRQGGVSIAIAALLSDGSVATWPEARSGGYRSAVQDLSNVQQMQASDGAFVAIRGDGSVVTWGPADFGGDSSAVQEQLRHVQQIQASHAAFAAIRSDGSVVTWGNARFGGDCSAVQSQLTNVQQIQASVGAFAAIRSDGSVVTWGLADYGGDSSAVQEQLRDVQEVQACCLVFAAILGDGSVVTWGEAHSGGDSNAVQDQLTNVQRIQASFGAFAAIRSDGSVVTWGPADYGGDSSAVQEQLRDVQQVQASHSAFAAIRSDGSVVTWGPADYGGDSSAVQEQLRDVQQVQASHNAFAAIRSDGSVVTWGVAGSSGDSSAVQDQLTNVQQIQASHAAFAAIRSDGSVVTWGPADFGGDSSAVQERLRDVQQVQASHAAFAAILGDGSVVTWGEFIVKEELAHARIKDITPDVMLCKTVKGQGCTPAPVPTDEMRKRFFEQGSHLRRQVSKAWRRIFFRPPPPPKVLLEQKIPPRSLPAVPVGPPRTTDFEMPCDLLLLQAHHSRPAYREGFSLQSSASIGGKRNQQWRGRDGGDGGQYSSQSWQPASQAPWRPKGPVKPQIPSYNSVVVPAQKAQRGEVLAITDGETDELNHLQAAINAARKAEHRVLRIQKNQTMVQEQWEIFAQSLKEGWLRERKRFMKDAERMSSDLAVALEGQQRARMAVHAAYAGHPFRAAAPEKAVQQDVEDAGWDSMVGDWEKEHQEGADAVLRRALESAQFPRTPTRQALLPPRTPATRAGPEMHAPPDFGARGPQAIAEVDDPYTFGGAPHGEPLAETTANGEMPSTAVTPPVPKYSPSHPGQRDSGQPRVPTALAPPRKDIKAATKQQGGVFAHPIDLVAVAKIVSDDSGDEMGDGRPVSVDLLGNPSDLSLVGLCPLDGEAAFFRVSVAFFCTGSWVFVAVQVCFATAAPPSQLDFQVSSSPFFSCPLALVTFRCGLYLCSRGGFGWRPIPVCSACAPKSHIGGSGMTATRELPSYGVDLSKAVGLHTVYPAEDWVSSECISFPLSIAGVFSPAHWLRGDFLGFAQPLRNQFSAARPMRGPFRVIRHCDGLAAEFEFAVPGMRGMRFLAPLAVLCGCGLRLVDLKAYDVASLCLRLSGLCGTGPCRASPLARDLFPSFIRFACAPKSHIGGSGMTATHRPLSSISGEFFPFLSPWFSFVERSSPDPLLLGRRSVRISLPYHASTHHEAEAPKNHIGGSGMIALPSVENACFELVDRDVLQHLQAPPCPSCLVVSSGHVAVEVSTWHDWALWLLLMSGACIVPLARGALAILLVSLLCLLCRSGVPMPSLLRSVAAIPLRGAFGTVVVPLGSVACSKPTLDWANKSKRGRHHRDGRRTPRTYALSLLASICSALGGHTAPLPVFVSFPGACWVLSVQGVHAMAREGWPDDFPAGRPPYVPVYTPVITEGVCDAWSPCHDEGRADRVADCLCIRDLPWSAWDEQNAPDQLLGCHVYTPHYQPVAVAVRMPASADIRYALDVLLDCAPGAPEGLFTSLVPIHPQRTPGYLSVIRFHSLIRGVHDGYDPLRFVIGGRSRLWPTEAFVSLRDGEVITAVRHLEESVPRYRAEDLHDRSTWGLMQHFYAPASRSGTCILHRDKRYNVAAIDGTGVDLFDQVVSFLRLDASRTAICSFPLSDLDVHGEQSPVLVAVADVAAPTGGHREPRRQDFFVLCDLRPLGLKPQFVYAHLPRLHLPSLIADLGIALPAAFQVGIAGASLQGDVVRISCNCTLLFYAKEAESDESLSAAGLSPAPVLSEPSLEPQVPPWEYLGGDEGPESSGEVHFDVTIPSDHSWNLGAVVTEHEEDPQAHRVGNLGSVSPEHSMPPSAALQGWSYADFCVHMAGGWDENFEEPPLTAMTSTPSGSHPSTAEAPSEDAVPPCHDADGGTGPLPANELPSPVAGGEGSATLFALVYSPDYSPEFLRAHVSFPCGIAALMTEVLADRTGPRASLFPAVVPVFPQPFAEFPILVASPAWLVAKPVVLLDCRRINQTIFACVMPAEGNRETLLEAAGLRSEDGALVYVHGLSQPLGPAQNIRLVTGMTVSFAPAGSGAPATFDSTTRLLTCEGWNAQAQLPGPGYFPGQTFWVLTDGKPIRFFVDYRRRLCLHAELCDHLRTPTHLLHVAFARPSISDALYRGYWITDVIVATEGLSRAANSPTRGPGAEKEQRGLDVVFPVSSGLVLSISFEEDDGDDAPGTRGPSRSPWSQPLAAWARQKRYRVPFRLSSLVVLLCQAFNRPSLAKRCHEVLQFADGFHEGDPLERLLPEGPGGRSPAGEVYEAARRATLRLGLPWPGLPPREPLPAAPDADGEESTESEDWVMTAATFVILTPEYAPESVDMHIMVPQSVAEALALLDTCRQGPGRDLFPLLTPVCPQPDPRWGLVVATPDWARGKSIICLDLTLVDGRVFAVASEPVVDRHTLLNCAGLSGGADIDVFAGARDAPADPADAVVLAHGDCVTFVRRGEDIEFGRTLRQMLQTHLGWAPGPAFPQEAPGDRFCAVTTGFYCDFHLRPDRVPYYRSDLASRLYLSVLRMVIQPAAPRQDDVTMFGRLCRTVIAAGESWRRDDDEVGILDCRPILEGWRRVQTTDRWLEVGALRRGFDRYAPFGFVTEFSHCPRHWEWLWLEPGQVVRVSYVREEADLPGVRSDMQSFSDDAASPPSGEGDDASSSSRVDTLPAPGANRTPPHNARETLPPANRNSVQWKDGEVAALDTVGFQPCPGTGWTQNLGRPIPTPCRNVLCDARADGAGTITRDDFVCLDGCLTLLQESAQRPDCCAFLNASTLLEVLWEHLYPCGPAPVALSLEGLVPATERVASPGTEWFSLDGGQCSLPITGAMWNELCRHTPLSSLSPLPSKLKKPERFRAWTDKGVMPCFPADASPVCLTSDGSFAPESGNAGWGVVVSAVTGDHPTVPGRFINAYFGRTSDIWDLGLPDVGPANAFASELVGLYWAALMCFQLRVPCDVLFRCDNQAALGIASGQATGGDHAICRACQGLHFGLRFWLQPSPSYAHVYGHSGDPANELADALASWGEVHPPPLAFNLNPQDWFRARGAPFDWVPHFCWMHRQPWAAPAMSHGMLTWDSQEPVAKIPLKEQIAPFMRTLPEPEVSSGTGTQALPLVLATYNTLSIVDPGQAQGSCQDGLHGMVGRVALLDKSLAAQNVFLAGLQETRTPAGTAQSAHYKRYCSGCLEKRALGVELWIGVGPDWPEHSAVVLHKDNTRILARMSVLGAHWCVFVGHAPHRGHGSALRKQWWLETTRLCDRTGYDSLWLFCVDGNCGLGAHCSEAVGGLHADAEDEAGELFHQLLRRCNAWVPATFDDFFTGPGGTLVQRRSGQLARSDYLAVPLSWKDMGVWSCVDARISAGHSIPDHYAVLVGLSYRAARLPARKKHGRIDAHALLAPANEHRVLEVLQCIPQVDWQTNVNDHAAVLVDSVYSRLQAMFPLKARRMSKGYLTQETALTHQCLANLRHALRWRCHALRLTFIRCAFLAWRGQGGFSSLFQGKWLHSLRCSIAAASLKLQVLGKQVRRQCRQDRNAYLSGLAEQANSPDPGQAHVAVRKLLRPRKFRGQGPQPLPTLRTPSGELCETPEEVSAEWRRHFASLEGGAVIAPEALLSECLDRQQTWGIVEFIEPSELPSFGELVRALRAVQPHKAAGPDLIPPALCRKFALPLAGYLWPVLLKSALLGSEPMGFKGGTLHHIPKGSTADRDLASSQRGILVQPVFGKVLHKAFRRLPADLFEARAAPHQIGGRRGMSYAFGHFLSHQFLAFAKNRCISAAVIFSDLAAAYYAVVREAVVGARLCNDPIEEVSRSLGLTGEDLQELQAHILSGPVFDASCSELLRAFIRETHVDTWFHIAADGEVVRTRRGTRPGSCIADVAFNLLFEKVLGRRGQFDSSVVPAIPWSGPKELALLTVTDEGAVPRVTLQDIAYADDHAACVVSAEARRLSGAVRHVMGRTLDSVGGHGLTANFGPKKTAALLAHRGAGSRAARNEVFHRSKGKILVLREHKAPVAVDAVPNYKHLGSVISFDGSLLPEVKQKVALAKVAFGEGRRKLFACPHIALRKRVPVEDPFRAPDHEVSRRCLQSVARQDESLLPVLELPPSHVQSRAVAGRGTSHLPPPEEEVSYFLLDKLQAFRGTTDEEIFAVVAAELESLPVLRNTVRRWAVALPPGDLREAAEDVLLCLTADILCDVAARSPRSRDPTASFRPLVRPLSWQPRPAGLSGLVLLGSPSAAASRLLVSPGGGWRSPPFHLPPTADMDFAGAWVRLPKPPCDTCSLWDLPSCTLRLMRKHLLWLGLCLRWISVVLRLAGAGSWSSTPAQRHLLFQSPRLFPCWPPLSWGCSLASFRRAAAGHRSGVSDVSPEPGLWKEQESVDKVASSFGNFNMLPRRIGLDAPVYEAFVEPGYREGFARLPRYPYESTSAGRGYNGYAYPPQASHAGSPYGMQSNGNNGFVSAPAYDRLGSQDSLSQTGGDYAQLFKFIIIGDEAVGKTCLLLQFTDKRYRTTHQAFVMSLDVMVQWRKSFGELPRSTFEALPS</sequence>
<dbReference type="InterPro" id="IPR036397">
    <property type="entry name" value="RNaseH_sf"/>
</dbReference>
<dbReference type="SUPFAM" id="SSF54236">
    <property type="entry name" value="Ubiquitin-like"/>
    <property type="match status" value="1"/>
</dbReference>
<dbReference type="InterPro" id="IPR029071">
    <property type="entry name" value="Ubiquitin-like_domsf"/>
</dbReference>
<dbReference type="InterPro" id="IPR027417">
    <property type="entry name" value="P-loop_NTPase"/>
</dbReference>
<dbReference type="GO" id="GO:0003924">
    <property type="term" value="F:GTPase activity"/>
    <property type="evidence" value="ECO:0007669"/>
    <property type="project" value="InterPro"/>
</dbReference>
<evidence type="ECO:0000256" key="1">
    <source>
        <dbReference type="SAM" id="MobiDB-lite"/>
    </source>
</evidence>
<dbReference type="PANTHER" id="PTHR45982:SF1">
    <property type="entry name" value="REGULATOR OF CHROMOSOME CONDENSATION"/>
    <property type="match status" value="1"/>
</dbReference>
<feature type="region of interest" description="Disordered" evidence="1">
    <location>
        <begin position="1928"/>
        <end position="1977"/>
    </location>
</feature>
<dbReference type="SUPFAM" id="SSF53098">
    <property type="entry name" value="Ribonuclease H-like"/>
    <property type="match status" value="1"/>
</dbReference>
<feature type="region of interest" description="Disordered" evidence="1">
    <location>
        <begin position="592"/>
        <end position="638"/>
    </location>
</feature>
<dbReference type="PROSITE" id="PS50053">
    <property type="entry name" value="UBIQUITIN_2"/>
    <property type="match status" value="1"/>
</dbReference>
<evidence type="ECO:0000313" key="5">
    <source>
        <dbReference type="Proteomes" id="UP000186817"/>
    </source>
</evidence>
<dbReference type="OrthoDB" id="10276267at2759"/>
<name>A0A1Q9CFM6_SYMMI</name>
<feature type="domain" description="RNase H type-1" evidence="3">
    <location>
        <begin position="2957"/>
        <end position="3113"/>
    </location>
</feature>
<dbReference type="InterPro" id="IPR036691">
    <property type="entry name" value="Endo/exonu/phosph_ase_sf"/>
</dbReference>
<organism evidence="4 5">
    <name type="scientific">Symbiodinium microadriaticum</name>
    <name type="common">Dinoflagellate</name>
    <name type="synonym">Zooxanthella microadriatica</name>
    <dbReference type="NCBI Taxonomy" id="2951"/>
    <lineage>
        <taxon>Eukaryota</taxon>
        <taxon>Sar</taxon>
        <taxon>Alveolata</taxon>
        <taxon>Dinophyceae</taxon>
        <taxon>Suessiales</taxon>
        <taxon>Symbiodiniaceae</taxon>
        <taxon>Symbiodinium</taxon>
    </lineage>
</organism>
<feature type="compositionally biased region" description="Polar residues" evidence="1">
    <location>
        <begin position="1935"/>
        <end position="1946"/>
    </location>
</feature>
<dbReference type="GO" id="GO:0005525">
    <property type="term" value="F:GTP binding"/>
    <property type="evidence" value="ECO:0007669"/>
    <property type="project" value="InterPro"/>
</dbReference>
<evidence type="ECO:0000259" key="2">
    <source>
        <dbReference type="PROSITE" id="PS50053"/>
    </source>
</evidence>
<dbReference type="GO" id="GO:0003676">
    <property type="term" value="F:nucleic acid binding"/>
    <property type="evidence" value="ECO:0007669"/>
    <property type="project" value="InterPro"/>
</dbReference>
<dbReference type="Proteomes" id="UP000186817">
    <property type="component" value="Unassembled WGS sequence"/>
</dbReference>
<dbReference type="Gene3D" id="2.130.10.30">
    <property type="entry name" value="Regulator of chromosome condensation 1/beta-lactamase-inhibitor protein II"/>
    <property type="match status" value="2"/>
</dbReference>
<keyword evidence="5" id="KW-1185">Reference proteome</keyword>
<feature type="region of interest" description="Disordered" evidence="1">
    <location>
        <begin position="1881"/>
        <end position="1903"/>
    </location>
</feature>
<protein>
    <submittedName>
        <fullName evidence="4">Ras-related protein Rab-2-A</fullName>
    </submittedName>
</protein>
<dbReference type="Gene3D" id="3.40.50.300">
    <property type="entry name" value="P-loop containing nucleotide triphosphate hydrolases"/>
    <property type="match status" value="1"/>
</dbReference>
<accession>A0A1Q9CFM6</accession>
<dbReference type="GO" id="GO:0004523">
    <property type="term" value="F:RNA-DNA hybrid ribonuclease activity"/>
    <property type="evidence" value="ECO:0007669"/>
    <property type="project" value="InterPro"/>
</dbReference>
<feature type="region of interest" description="Disordered" evidence="1">
    <location>
        <begin position="2725"/>
        <end position="2779"/>
    </location>
</feature>
<dbReference type="InterPro" id="IPR002156">
    <property type="entry name" value="RNaseH_domain"/>
</dbReference>
<dbReference type="InterPro" id="IPR051553">
    <property type="entry name" value="Ran_GTPase-activating"/>
</dbReference>
<feature type="compositionally biased region" description="Pro residues" evidence="1">
    <location>
        <begin position="2372"/>
        <end position="2382"/>
    </location>
</feature>
<dbReference type="EMBL" id="LSRX01001254">
    <property type="protein sequence ID" value="OLP81729.1"/>
    <property type="molecule type" value="Genomic_DNA"/>
</dbReference>
<feature type="compositionally biased region" description="Low complexity" evidence="1">
    <location>
        <begin position="616"/>
        <end position="630"/>
    </location>
</feature>
<evidence type="ECO:0000313" key="4">
    <source>
        <dbReference type="EMBL" id="OLP81729.1"/>
    </source>
</evidence>